<dbReference type="EMBL" id="KI392812">
    <property type="protein sequence ID" value="ERN10690.1"/>
    <property type="molecule type" value="Genomic_DNA"/>
</dbReference>
<organism evidence="1 2">
    <name type="scientific">Amborella trichopoda</name>
    <dbReference type="NCBI Taxonomy" id="13333"/>
    <lineage>
        <taxon>Eukaryota</taxon>
        <taxon>Viridiplantae</taxon>
        <taxon>Streptophyta</taxon>
        <taxon>Embryophyta</taxon>
        <taxon>Tracheophyta</taxon>
        <taxon>Spermatophyta</taxon>
        <taxon>Magnoliopsida</taxon>
        <taxon>Amborellales</taxon>
        <taxon>Amborellaceae</taxon>
        <taxon>Amborella</taxon>
    </lineage>
</organism>
<proteinExistence type="predicted"/>
<protein>
    <submittedName>
        <fullName evidence="1">Uncharacterized protein</fullName>
    </submittedName>
</protein>
<reference evidence="2" key="1">
    <citation type="journal article" date="2013" name="Science">
        <title>The Amborella genome and the evolution of flowering plants.</title>
        <authorList>
            <consortium name="Amborella Genome Project"/>
        </authorList>
    </citation>
    <scope>NUCLEOTIDE SEQUENCE [LARGE SCALE GENOMIC DNA]</scope>
</reference>
<dbReference type="Gramene" id="ERN10690">
    <property type="protein sequence ID" value="ERN10690"/>
    <property type="gene ID" value="AMTR_s00028p00245440"/>
</dbReference>
<name>W1PTU0_AMBTC</name>
<dbReference type="Proteomes" id="UP000017836">
    <property type="component" value="Unassembled WGS sequence"/>
</dbReference>
<sequence>MAISWLATVIQLGMVHTKFSFSNLIGVVDSAMAETVPLLEGLEKATQDNFLDHPFKGISRTLAHGLPKAPNAHGDSFLSLTTFLPLHAAAGFLQACPVPTR</sequence>
<evidence type="ECO:0000313" key="1">
    <source>
        <dbReference type="EMBL" id="ERN10690.1"/>
    </source>
</evidence>
<gene>
    <name evidence="1" type="ORF">AMTR_s00028p00245440</name>
</gene>
<accession>W1PTU0</accession>
<dbReference type="AlphaFoldDB" id="W1PTU0"/>
<keyword evidence="2" id="KW-1185">Reference proteome</keyword>
<dbReference type="HOGENOM" id="CLU_2295466_0_0_1"/>
<evidence type="ECO:0000313" key="2">
    <source>
        <dbReference type="Proteomes" id="UP000017836"/>
    </source>
</evidence>